<dbReference type="EMBL" id="BMAV01009793">
    <property type="protein sequence ID" value="GFY54253.1"/>
    <property type="molecule type" value="Genomic_DNA"/>
</dbReference>
<gene>
    <name evidence="1" type="ORF">TNIN_104291</name>
</gene>
<evidence type="ECO:0000313" key="1">
    <source>
        <dbReference type="EMBL" id="GFY54253.1"/>
    </source>
</evidence>
<dbReference type="AlphaFoldDB" id="A0A8X6XJ92"/>
<comment type="caution">
    <text evidence="1">The sequence shown here is derived from an EMBL/GenBank/DDBJ whole genome shotgun (WGS) entry which is preliminary data.</text>
</comment>
<proteinExistence type="predicted"/>
<dbReference type="Proteomes" id="UP000886998">
    <property type="component" value="Unassembled WGS sequence"/>
</dbReference>
<name>A0A8X6XJ92_9ARAC</name>
<evidence type="ECO:0000313" key="2">
    <source>
        <dbReference type="Proteomes" id="UP000886998"/>
    </source>
</evidence>
<accession>A0A8X6XJ92</accession>
<protein>
    <submittedName>
        <fullName evidence="1">Uncharacterized protein</fullName>
    </submittedName>
</protein>
<sequence>MILTSLRNYKIFQKSHIRLSTFVSDGMSSPIVFAIDHIIYVFATDYCIEAIEEAGNINQRYQVFKYQDLPPEHPGSDDYILHINGANKNISKYGEMAVGLHG</sequence>
<organism evidence="1 2">
    <name type="scientific">Trichonephila inaurata madagascariensis</name>
    <dbReference type="NCBI Taxonomy" id="2747483"/>
    <lineage>
        <taxon>Eukaryota</taxon>
        <taxon>Metazoa</taxon>
        <taxon>Ecdysozoa</taxon>
        <taxon>Arthropoda</taxon>
        <taxon>Chelicerata</taxon>
        <taxon>Arachnida</taxon>
        <taxon>Araneae</taxon>
        <taxon>Araneomorphae</taxon>
        <taxon>Entelegynae</taxon>
        <taxon>Araneoidea</taxon>
        <taxon>Nephilidae</taxon>
        <taxon>Trichonephila</taxon>
        <taxon>Trichonephila inaurata</taxon>
    </lineage>
</organism>
<keyword evidence="2" id="KW-1185">Reference proteome</keyword>
<reference evidence="1" key="1">
    <citation type="submission" date="2020-08" db="EMBL/GenBank/DDBJ databases">
        <title>Multicomponent nature underlies the extraordinary mechanical properties of spider dragline silk.</title>
        <authorList>
            <person name="Kono N."/>
            <person name="Nakamura H."/>
            <person name="Mori M."/>
            <person name="Yoshida Y."/>
            <person name="Ohtoshi R."/>
            <person name="Malay A.D."/>
            <person name="Moran D.A.P."/>
            <person name="Tomita M."/>
            <person name="Numata K."/>
            <person name="Arakawa K."/>
        </authorList>
    </citation>
    <scope>NUCLEOTIDE SEQUENCE</scope>
</reference>